<dbReference type="AlphaFoldDB" id="A0A4R2JPA9"/>
<reference evidence="2 3" key="1">
    <citation type="submission" date="2019-03" db="EMBL/GenBank/DDBJ databases">
        <title>Genomic Encyclopedia of Type Strains, Phase IV (KMG-IV): sequencing the most valuable type-strain genomes for metagenomic binning, comparative biology and taxonomic classification.</title>
        <authorList>
            <person name="Goeker M."/>
        </authorList>
    </citation>
    <scope>NUCLEOTIDE SEQUENCE [LARGE SCALE GENOMIC DNA]</scope>
    <source>
        <strain evidence="2 3">DSM 45934</strain>
    </source>
</reference>
<dbReference type="SUPFAM" id="SSF48576">
    <property type="entry name" value="Terpenoid synthases"/>
    <property type="match status" value="1"/>
</dbReference>
<comment type="caution">
    <text evidence="2">The sequence shown here is derived from an EMBL/GenBank/DDBJ whole genome shotgun (WGS) entry which is preliminary data.</text>
</comment>
<accession>A0A4R2JPA9</accession>
<proteinExistence type="predicted"/>
<feature type="compositionally biased region" description="Basic and acidic residues" evidence="1">
    <location>
        <begin position="1"/>
        <end position="11"/>
    </location>
</feature>
<dbReference type="OrthoDB" id="9820209at2"/>
<dbReference type="InterPro" id="IPR008949">
    <property type="entry name" value="Isoprenoid_synthase_dom_sf"/>
</dbReference>
<dbReference type="Gene3D" id="1.10.600.10">
    <property type="entry name" value="Farnesyl Diphosphate Synthase"/>
    <property type="match status" value="1"/>
</dbReference>
<sequence>MSRRKAIDDPHQTATPRPEPKRIGIEISGHNLESHKQWMTAFWHASRVCGKVAPPISTEALRYVPPEDLDFLDEFYEWYRRFPFVRHLNPKHIKDQTYLTVVAFPEIRDFSTLATLNHCMLLIFYVDDHRLQINLEGLIDDSEADPVVHEFTEQIKSELPEAYGEFMDLFREYCSANLLQGKVKNSWLLYSRVKSKTMGIILVHYTLWSIRKLPPEKFGALKLHNYVYHLELDTVMVNDRHSLEKESGSREWNEIAAHGLTDEEHAAMIDDNYVHLITTLGELLATEDDPSCVAAYENFKICADATKTWEGFSPRYRVAQSDTKAEGQESSNPSNIGIPCGPTGLGTASLRVIDQLRNSRFRQQ</sequence>
<name>A0A4R2JPA9_9PSEU</name>
<dbReference type="RefSeq" id="WP_132113426.1">
    <property type="nucleotide sequence ID" value="NZ_SLWS01000002.1"/>
</dbReference>
<organism evidence="2 3">
    <name type="scientific">Actinocrispum wychmicini</name>
    <dbReference type="NCBI Taxonomy" id="1213861"/>
    <lineage>
        <taxon>Bacteria</taxon>
        <taxon>Bacillati</taxon>
        <taxon>Actinomycetota</taxon>
        <taxon>Actinomycetes</taxon>
        <taxon>Pseudonocardiales</taxon>
        <taxon>Pseudonocardiaceae</taxon>
        <taxon>Actinocrispum</taxon>
    </lineage>
</organism>
<dbReference type="EMBL" id="SLWS01000002">
    <property type="protein sequence ID" value="TCO61983.1"/>
    <property type="molecule type" value="Genomic_DNA"/>
</dbReference>
<evidence type="ECO:0000256" key="1">
    <source>
        <dbReference type="SAM" id="MobiDB-lite"/>
    </source>
</evidence>
<evidence type="ECO:0000313" key="2">
    <source>
        <dbReference type="EMBL" id="TCO61983.1"/>
    </source>
</evidence>
<gene>
    <name evidence="2" type="ORF">EV192_102120</name>
</gene>
<evidence type="ECO:0000313" key="3">
    <source>
        <dbReference type="Proteomes" id="UP000295680"/>
    </source>
</evidence>
<protein>
    <submittedName>
        <fullName evidence="2">Uncharacterized protein</fullName>
    </submittedName>
</protein>
<feature type="region of interest" description="Disordered" evidence="1">
    <location>
        <begin position="320"/>
        <end position="341"/>
    </location>
</feature>
<keyword evidence="3" id="KW-1185">Reference proteome</keyword>
<feature type="region of interest" description="Disordered" evidence="1">
    <location>
        <begin position="1"/>
        <end position="21"/>
    </location>
</feature>
<dbReference type="Proteomes" id="UP000295680">
    <property type="component" value="Unassembled WGS sequence"/>
</dbReference>